<evidence type="ECO:0000313" key="3">
    <source>
        <dbReference type="Proteomes" id="UP000011863"/>
    </source>
</evidence>
<gene>
    <name evidence="2" type="ORF">YM304_10490</name>
</gene>
<dbReference type="EMBL" id="AP012057">
    <property type="protein sequence ID" value="BAN01363.1"/>
    <property type="molecule type" value="Genomic_DNA"/>
</dbReference>
<feature type="domain" description="Co-chaperone DjlA N-terminal" evidence="1">
    <location>
        <begin position="22"/>
        <end position="128"/>
    </location>
</feature>
<name>A0A6C7E434_ILUCY</name>
<evidence type="ECO:0000313" key="2">
    <source>
        <dbReference type="EMBL" id="BAN01363.1"/>
    </source>
</evidence>
<evidence type="ECO:0000259" key="1">
    <source>
        <dbReference type="Pfam" id="PF05099"/>
    </source>
</evidence>
<reference evidence="2 3" key="1">
    <citation type="journal article" date="2013" name="Int. J. Syst. Evol. Microbiol.">
        <title>Ilumatobacter nonamiense sp. nov. and Ilumatobacter coccineum sp. nov., isolated from seashore sand.</title>
        <authorList>
            <person name="Matsumoto A."/>
            <person name="Kasai H."/>
            <person name="Matsuo Y."/>
            <person name="Shizuri Y."/>
            <person name="Ichikawa N."/>
            <person name="Fujita N."/>
            <person name="Omura S."/>
            <person name="Takahashi Y."/>
        </authorList>
    </citation>
    <scope>NUCLEOTIDE SEQUENCE [LARGE SCALE GENOMIC DNA]</scope>
    <source>
        <strain evidence="3">NBRC 103263 / KCTC 29153 / YM16-304</strain>
    </source>
</reference>
<keyword evidence="3" id="KW-1185">Reference proteome</keyword>
<dbReference type="Pfam" id="PF05099">
    <property type="entry name" value="TerB"/>
    <property type="match status" value="1"/>
</dbReference>
<proteinExistence type="predicted"/>
<dbReference type="OrthoDB" id="5244283at2"/>
<dbReference type="Gene3D" id="1.10.3680.10">
    <property type="entry name" value="TerB-like"/>
    <property type="match status" value="1"/>
</dbReference>
<dbReference type="AlphaFoldDB" id="A0A6C7E434"/>
<sequence>MNDRLAELYRGVATHATANAEHLAALQLLTLVMLADNEINDTEVDAVREISEEWRGDEFPFEEYLRPAIEDARLAIERDRVVEFLDQIDATISSRVLRSALFSAARDVAGADHEVTPEEGSILAEVAVRFD</sequence>
<dbReference type="InterPro" id="IPR007791">
    <property type="entry name" value="DjlA_N"/>
</dbReference>
<dbReference type="SUPFAM" id="SSF158682">
    <property type="entry name" value="TerB-like"/>
    <property type="match status" value="1"/>
</dbReference>
<protein>
    <recommendedName>
        <fullName evidence="1">Co-chaperone DjlA N-terminal domain-containing protein</fullName>
    </recommendedName>
</protein>
<accession>A0A6C7E434</accession>
<dbReference type="InterPro" id="IPR029024">
    <property type="entry name" value="TerB-like"/>
</dbReference>
<organism evidence="2 3">
    <name type="scientific">Ilumatobacter coccineus (strain NBRC 103263 / KCTC 29153 / YM16-304)</name>
    <dbReference type="NCBI Taxonomy" id="1313172"/>
    <lineage>
        <taxon>Bacteria</taxon>
        <taxon>Bacillati</taxon>
        <taxon>Actinomycetota</taxon>
        <taxon>Acidimicrobiia</taxon>
        <taxon>Acidimicrobiales</taxon>
        <taxon>Ilumatobacteraceae</taxon>
        <taxon>Ilumatobacter</taxon>
    </lineage>
</organism>
<dbReference type="KEGG" id="aym:YM304_10490"/>
<dbReference type="Proteomes" id="UP000011863">
    <property type="component" value="Chromosome"/>
</dbReference>
<dbReference type="RefSeq" id="WP_015440610.1">
    <property type="nucleotide sequence ID" value="NC_020520.1"/>
</dbReference>
<dbReference type="CDD" id="cd07177">
    <property type="entry name" value="terB_like"/>
    <property type="match status" value="1"/>
</dbReference>